<evidence type="ECO:0000313" key="18">
    <source>
        <dbReference type="Proteomes" id="UP000228989"/>
    </source>
</evidence>
<evidence type="ECO:0000256" key="1">
    <source>
        <dbReference type="ARBA" id="ARBA00004651"/>
    </source>
</evidence>
<dbReference type="InterPro" id="IPR004663">
    <property type="entry name" value="Lon_arc"/>
</dbReference>
<keyword evidence="8 14" id="KW-0378">Hydrolase</keyword>
<dbReference type="GO" id="GO:0006355">
    <property type="term" value="P:regulation of DNA-templated transcription"/>
    <property type="evidence" value="ECO:0007669"/>
    <property type="project" value="InterPro"/>
</dbReference>
<dbReference type="SUPFAM" id="SSF54211">
    <property type="entry name" value="Ribosomal protein S5 domain 2-like"/>
    <property type="match status" value="1"/>
</dbReference>
<dbReference type="Pfam" id="PF20436">
    <property type="entry name" value="LonB_AAA-LID"/>
    <property type="match status" value="1"/>
</dbReference>
<evidence type="ECO:0000256" key="4">
    <source>
        <dbReference type="ARBA" id="ARBA00022475"/>
    </source>
</evidence>
<accession>A0A2H9MMY1</accession>
<keyword evidence="6 14" id="KW-0812">Transmembrane</keyword>
<evidence type="ECO:0000256" key="11">
    <source>
        <dbReference type="ARBA" id="ARBA00022989"/>
    </source>
</evidence>
<evidence type="ECO:0000313" key="19">
    <source>
        <dbReference type="Proteomes" id="UP000229789"/>
    </source>
</evidence>
<dbReference type="NCBIfam" id="TIGR00764">
    <property type="entry name" value="lon_rel"/>
    <property type="match status" value="1"/>
</dbReference>
<evidence type="ECO:0000256" key="5">
    <source>
        <dbReference type="ARBA" id="ARBA00022670"/>
    </source>
</evidence>
<keyword evidence="11 14" id="KW-1133">Transmembrane helix</keyword>
<name>A0A2G9LJI3_HUBC1</name>
<dbReference type="Pfam" id="PF01078">
    <property type="entry name" value="Mg_chelatase"/>
    <property type="match status" value="1"/>
</dbReference>
<dbReference type="AlphaFoldDB" id="A0A2G9LJI3"/>
<feature type="domain" description="Lon proteolytic" evidence="15">
    <location>
        <begin position="420"/>
        <end position="602"/>
    </location>
</feature>
<evidence type="ECO:0000256" key="12">
    <source>
        <dbReference type="ARBA" id="ARBA00023136"/>
    </source>
</evidence>
<reference evidence="16 19" key="2">
    <citation type="submission" date="2017-09" db="EMBL/GenBank/DDBJ databases">
        <title>Depth-based differentiation of microbial function through sediment-hosted aquifers and enrichment of novel symbionts in the deep terrestrial subsurface.</title>
        <authorList>
            <person name="Probst A.J."/>
            <person name="Ladd B."/>
            <person name="Jarett J.K."/>
            <person name="Geller-Mcgrath D.E."/>
            <person name="Sieber C.M."/>
            <person name="Emerson J.B."/>
            <person name="Anantharaman K."/>
            <person name="Thomas B.C."/>
            <person name="Malmstrom R."/>
            <person name="Stieglmeier M."/>
            <person name="Klingl A."/>
            <person name="Woyke T."/>
            <person name="Ryan C.M."/>
            <person name="Banfield J.F."/>
        </authorList>
    </citation>
    <scope>NUCLEOTIDE SEQUENCE [LARGE SCALE GENOMIC DNA]</scope>
    <source>
        <strain evidence="17">CG17_big_fil_post_rev_8_21_14_2_50_31_73</strain>
        <strain evidence="16">CG18_big_fil_WC_8_21_14_2_50_31_19</strain>
    </source>
</reference>
<evidence type="ECO:0000313" key="16">
    <source>
        <dbReference type="EMBL" id="PIN66622.1"/>
    </source>
</evidence>
<evidence type="ECO:0000256" key="13">
    <source>
        <dbReference type="ARBA" id="ARBA00026070"/>
    </source>
</evidence>
<keyword evidence="7 14" id="KW-0547">Nucleotide-binding</keyword>
<dbReference type="InterPro" id="IPR046843">
    <property type="entry name" value="LonB_AAA-LID"/>
</dbReference>
<dbReference type="GO" id="GO:0004176">
    <property type="term" value="F:ATP-dependent peptidase activity"/>
    <property type="evidence" value="ECO:0007669"/>
    <property type="project" value="UniProtKB-UniRule"/>
</dbReference>
<feature type="transmembrane region" description="Helical" evidence="14">
    <location>
        <begin position="115"/>
        <end position="135"/>
    </location>
</feature>
<comment type="function">
    <text evidence="14">ATP-dependent serine protease that mediates the selective degradation of mutant and abnormal proteins as well as certain short-lived regulatory proteins. Degrades polypeptides processively.</text>
</comment>
<dbReference type="GO" id="GO:0005886">
    <property type="term" value="C:plasma membrane"/>
    <property type="evidence" value="ECO:0007669"/>
    <property type="project" value="UniProtKB-SubCell"/>
</dbReference>
<dbReference type="InterPro" id="IPR008269">
    <property type="entry name" value="Lon_proteolytic"/>
</dbReference>
<reference evidence="18" key="1">
    <citation type="submission" date="2017-09" db="EMBL/GenBank/DDBJ databases">
        <title>Depth-based differentiation of microbial function through sediment-hosted aquifers and enrichment of novel symbionts in the deep terrestrial subsurface.</title>
        <authorList>
            <person name="Probst A.J."/>
            <person name="Ladd B."/>
            <person name="Jarett J.K."/>
            <person name="Geller-Mcgrath D.E."/>
            <person name="Sieber C.M.K."/>
            <person name="Emerson J.B."/>
            <person name="Anantharaman K."/>
            <person name="Thomas B.C."/>
            <person name="Malmstrom R."/>
            <person name="Stieglmeier M."/>
            <person name="Klingl A."/>
            <person name="Woyke T."/>
            <person name="Ryan C.M."/>
            <person name="Banfield J.F."/>
        </authorList>
    </citation>
    <scope>NUCLEOTIDE SEQUENCE [LARGE SCALE GENOMIC DNA]</scope>
</reference>
<dbReference type="PANTHER" id="PTHR10046">
    <property type="entry name" value="ATP DEPENDENT LON PROTEASE FAMILY MEMBER"/>
    <property type="match status" value="1"/>
</dbReference>
<dbReference type="InterPro" id="IPR020568">
    <property type="entry name" value="Ribosomal_Su5_D2-typ_SF"/>
</dbReference>
<dbReference type="Gene3D" id="3.30.230.10">
    <property type="match status" value="1"/>
</dbReference>
<protein>
    <recommendedName>
        <fullName evidence="3 14">Archaeal Lon protease</fullName>
        <ecNumber evidence="14">3.4.21.-</ecNumber>
    </recommendedName>
    <alternativeName>
        <fullName evidence="14">ATP-dependent protease La homolog</fullName>
    </alternativeName>
</protein>
<dbReference type="GO" id="GO:0006508">
    <property type="term" value="P:proteolysis"/>
    <property type="evidence" value="ECO:0007669"/>
    <property type="project" value="UniProtKB-KW"/>
</dbReference>
<dbReference type="InterPro" id="IPR000523">
    <property type="entry name" value="Mg_chelatse_chII-like_cat_dom"/>
</dbReference>
<keyword evidence="10 14" id="KW-0067">ATP-binding</keyword>
<dbReference type="Pfam" id="PF00158">
    <property type="entry name" value="Sigma54_activat"/>
    <property type="match status" value="1"/>
</dbReference>
<keyword evidence="4 14" id="KW-1003">Cell membrane</keyword>
<dbReference type="GO" id="GO:0030163">
    <property type="term" value="P:protein catabolic process"/>
    <property type="evidence" value="ECO:0007669"/>
    <property type="project" value="UniProtKB-UniRule"/>
</dbReference>
<evidence type="ECO:0000256" key="10">
    <source>
        <dbReference type="ARBA" id="ARBA00022840"/>
    </source>
</evidence>
<dbReference type="Gene3D" id="1.10.8.60">
    <property type="match status" value="1"/>
</dbReference>
<dbReference type="SMART" id="SM00382">
    <property type="entry name" value="AAA"/>
    <property type="match status" value="1"/>
</dbReference>
<dbReference type="InterPro" id="IPR014721">
    <property type="entry name" value="Ribsml_uS5_D2-typ_fold_subgr"/>
</dbReference>
<dbReference type="Proteomes" id="UP000228989">
    <property type="component" value="Unassembled WGS sequence"/>
</dbReference>
<proteinExistence type="inferred from homology"/>
<dbReference type="InterPro" id="IPR027417">
    <property type="entry name" value="P-loop_NTPase"/>
</dbReference>
<organism evidence="16 19">
    <name type="scientific">Huberarchaeum crystalense</name>
    <dbReference type="NCBI Taxonomy" id="2014257"/>
    <lineage>
        <taxon>Archaea</taxon>
        <taxon>Candidatus Huberarchaeota</taxon>
        <taxon>Candidatus Huberarchaeia</taxon>
        <taxon>Candidatus Huberarchaeales</taxon>
        <taxon>Candidatus Huberarchaeaceae</taxon>
        <taxon>Candidatus Huberarchaeum</taxon>
    </lineage>
</organism>
<dbReference type="GO" id="GO:0005524">
    <property type="term" value="F:ATP binding"/>
    <property type="evidence" value="ECO:0007669"/>
    <property type="project" value="UniProtKB-UniRule"/>
</dbReference>
<dbReference type="Pfam" id="PF05362">
    <property type="entry name" value="Lon_C"/>
    <property type="match status" value="1"/>
</dbReference>
<evidence type="ECO:0000256" key="2">
    <source>
        <dbReference type="ARBA" id="ARBA00009579"/>
    </source>
</evidence>
<evidence type="ECO:0000313" key="17">
    <source>
        <dbReference type="EMBL" id="PIV89752.1"/>
    </source>
</evidence>
<dbReference type="SUPFAM" id="SSF52540">
    <property type="entry name" value="P-loop containing nucleoside triphosphate hydrolases"/>
    <property type="match status" value="1"/>
</dbReference>
<evidence type="ECO:0000256" key="14">
    <source>
        <dbReference type="RuleBase" id="RU369001"/>
    </source>
</evidence>
<dbReference type="PRINTS" id="PR00830">
    <property type="entry name" value="ENDOLAPTASE"/>
</dbReference>
<dbReference type="GO" id="GO:0004252">
    <property type="term" value="F:serine-type endopeptidase activity"/>
    <property type="evidence" value="ECO:0007669"/>
    <property type="project" value="UniProtKB-UniRule"/>
</dbReference>
<keyword evidence="5 14" id="KW-0645">Protease</keyword>
<evidence type="ECO:0000256" key="8">
    <source>
        <dbReference type="ARBA" id="ARBA00022801"/>
    </source>
</evidence>
<gene>
    <name evidence="17" type="ORF">COW47_01150</name>
    <name evidence="16" type="ORF">COW69_01270</name>
</gene>
<dbReference type="InterPro" id="IPR002078">
    <property type="entry name" value="Sigma_54_int"/>
</dbReference>
<dbReference type="EC" id="3.4.21.-" evidence="14"/>
<dbReference type="EMBL" id="PFFF01000028">
    <property type="protein sequence ID" value="PIV89752.1"/>
    <property type="molecule type" value="Genomic_DNA"/>
</dbReference>
<comment type="subunit">
    <text evidence="13 14">Homohexamer. Organized in a ring with a central cavity.</text>
</comment>
<evidence type="ECO:0000259" key="15">
    <source>
        <dbReference type="PROSITE" id="PS51786"/>
    </source>
</evidence>
<dbReference type="Proteomes" id="UP000229789">
    <property type="component" value="Unassembled WGS sequence"/>
</dbReference>
<dbReference type="EMBL" id="PCUF01000014">
    <property type="protein sequence ID" value="PIN66622.1"/>
    <property type="molecule type" value="Genomic_DNA"/>
</dbReference>
<evidence type="ECO:0000256" key="3">
    <source>
        <dbReference type="ARBA" id="ARBA00022016"/>
    </source>
</evidence>
<evidence type="ECO:0000256" key="9">
    <source>
        <dbReference type="ARBA" id="ARBA00022825"/>
    </source>
</evidence>
<dbReference type="PROSITE" id="PS51786">
    <property type="entry name" value="LON_PROTEOLYTIC"/>
    <property type="match status" value="1"/>
</dbReference>
<dbReference type="InterPro" id="IPR003593">
    <property type="entry name" value="AAA+_ATPase"/>
</dbReference>
<comment type="subcellular location">
    <subcellularLocation>
        <location evidence="1 14">Cell membrane</location>
        <topology evidence="1 14">Multi-pass membrane protein</topology>
    </subcellularLocation>
</comment>
<comment type="similarity">
    <text evidence="2 14">Belongs to the peptidase S16 family. Archaeal LonB subfamily.</text>
</comment>
<dbReference type="Gene3D" id="3.40.50.300">
    <property type="entry name" value="P-loop containing nucleotide triphosphate hydrolases"/>
    <property type="match status" value="1"/>
</dbReference>
<sequence length="618" mass="67721">MGFVKEVLPSVPKNFKTTQEIPVPKKTFSQIIGQEKSKEILMKAAKQRRNLLLIGSPGTGKSMLGKALSELLPEKEIPAVMSLPNERDENNPRITIVSVAEAEKYRQTFTDQRRLLNLLFTVLMVVSLIGVLFYAINTQQLLVGLIAGVVIIIMFKMLSSSTKDVKPNILERKKHELPFYDATGVHSGALLGDVKHDPFQSGGLGTPAHERVEFGLIHKSNKGVLFIDEVSTLPVEAQTALLTAMQEKKLSITGKNPMSGGSTVHTEPVPCDFVLVAAGNIHALEKLHPALRSRIIGYGYEIYMEDTIEDTAENRQKLSVFIAQEIVNDGKIPHFTNKAVDRFIQYNKMIAGEKGKLSAHFRALGGLVRSAGDIALFKNKLFTDELDVEEAIKKCYSVEDQISGKYCEKLKSYEAIEISGAKIGRVNGLAVIGSRETSSGVVLPILSVITKPHKKGQGKIIVTGNLQKIALESIQNIEANIKRFIGKNLSDYDLHIQFLYTYEGVEGDSASISVATAIFSALENIPIKQNIAMTGSLSIQGEVLPIGGVNAKISAAIEQGFNTIIIPLRNLGDVSLPKSKIANTKIIACKTLYDVLSHALSFKKEPSFLKNMKDAIRF</sequence>
<evidence type="ECO:0000256" key="7">
    <source>
        <dbReference type="ARBA" id="ARBA00022741"/>
    </source>
</evidence>
<keyword evidence="12 14" id="KW-0472">Membrane</keyword>
<keyword evidence="9 14" id="KW-0720">Serine protease</keyword>
<accession>A0A2G9LJI3</accession>
<comment type="caution">
    <text evidence="16">The sequence shown here is derived from an EMBL/GenBank/DDBJ whole genome shotgun (WGS) entry which is preliminary data.</text>
</comment>
<evidence type="ECO:0000256" key="6">
    <source>
        <dbReference type="ARBA" id="ARBA00022692"/>
    </source>
</evidence>
<feature type="transmembrane region" description="Helical" evidence="14">
    <location>
        <begin position="141"/>
        <end position="158"/>
    </location>
</feature>
<dbReference type="InterPro" id="IPR027065">
    <property type="entry name" value="Lon_Prtase"/>
</dbReference>